<accession>A0A9Q1IHQ8</accession>
<feature type="region of interest" description="Disordered" evidence="1">
    <location>
        <begin position="28"/>
        <end position="55"/>
    </location>
</feature>
<feature type="compositionally biased region" description="Low complexity" evidence="1">
    <location>
        <begin position="35"/>
        <end position="47"/>
    </location>
</feature>
<dbReference type="AlphaFoldDB" id="A0A9Q1IHQ8"/>
<reference evidence="2" key="1">
    <citation type="journal article" date="2023" name="Science">
        <title>Genome structures resolve the early diversification of teleost fishes.</title>
        <authorList>
            <person name="Parey E."/>
            <person name="Louis A."/>
            <person name="Montfort J."/>
            <person name="Bouchez O."/>
            <person name="Roques C."/>
            <person name="Iampietro C."/>
            <person name="Lluch J."/>
            <person name="Castinel A."/>
            <person name="Donnadieu C."/>
            <person name="Desvignes T."/>
            <person name="Floi Bucao C."/>
            <person name="Jouanno E."/>
            <person name="Wen M."/>
            <person name="Mejri S."/>
            <person name="Dirks R."/>
            <person name="Jansen H."/>
            <person name="Henkel C."/>
            <person name="Chen W.J."/>
            <person name="Zahm M."/>
            <person name="Cabau C."/>
            <person name="Klopp C."/>
            <person name="Thompson A.W."/>
            <person name="Robinson-Rechavi M."/>
            <person name="Braasch I."/>
            <person name="Lecointre G."/>
            <person name="Bobe J."/>
            <person name="Postlethwait J.H."/>
            <person name="Berthelot C."/>
            <person name="Roest Crollius H."/>
            <person name="Guiguen Y."/>
        </authorList>
    </citation>
    <scope>NUCLEOTIDE SEQUENCE</scope>
    <source>
        <strain evidence="2">WJC10195</strain>
    </source>
</reference>
<gene>
    <name evidence="2" type="ORF">SKAU_G00345920</name>
</gene>
<protein>
    <submittedName>
        <fullName evidence="2">Uncharacterized protein</fullName>
    </submittedName>
</protein>
<organism evidence="2 3">
    <name type="scientific">Synaphobranchus kaupii</name>
    <name type="common">Kaup's arrowtooth eel</name>
    <dbReference type="NCBI Taxonomy" id="118154"/>
    <lineage>
        <taxon>Eukaryota</taxon>
        <taxon>Metazoa</taxon>
        <taxon>Chordata</taxon>
        <taxon>Craniata</taxon>
        <taxon>Vertebrata</taxon>
        <taxon>Euteleostomi</taxon>
        <taxon>Actinopterygii</taxon>
        <taxon>Neopterygii</taxon>
        <taxon>Teleostei</taxon>
        <taxon>Anguilliformes</taxon>
        <taxon>Synaphobranchidae</taxon>
        <taxon>Synaphobranchus</taxon>
    </lineage>
</organism>
<proteinExistence type="predicted"/>
<evidence type="ECO:0000313" key="2">
    <source>
        <dbReference type="EMBL" id="KAJ8339959.1"/>
    </source>
</evidence>
<keyword evidence="3" id="KW-1185">Reference proteome</keyword>
<evidence type="ECO:0000313" key="3">
    <source>
        <dbReference type="Proteomes" id="UP001152622"/>
    </source>
</evidence>
<name>A0A9Q1IHQ8_SYNKA</name>
<sequence>MSRRKQTNPFKVNWTFPTAGLSAPEHVHKMEGGETSPKTASATATTPRRPRSRTA</sequence>
<comment type="caution">
    <text evidence="2">The sequence shown here is derived from an EMBL/GenBank/DDBJ whole genome shotgun (WGS) entry which is preliminary data.</text>
</comment>
<dbReference type="EMBL" id="JAINUF010000016">
    <property type="protein sequence ID" value="KAJ8339959.1"/>
    <property type="molecule type" value="Genomic_DNA"/>
</dbReference>
<evidence type="ECO:0000256" key="1">
    <source>
        <dbReference type="SAM" id="MobiDB-lite"/>
    </source>
</evidence>
<dbReference type="Proteomes" id="UP001152622">
    <property type="component" value="Chromosome 16"/>
</dbReference>